<protein>
    <submittedName>
        <fullName evidence="1">Leucine-rich repeat serine/threonine-protein kinase 2</fullName>
        <ecNumber evidence="1">2.7.11.1</ecNumber>
    </submittedName>
</protein>
<dbReference type="EMBL" id="MU827189">
    <property type="protein sequence ID" value="KAJ7367436.1"/>
    <property type="molecule type" value="Genomic_DNA"/>
</dbReference>
<comment type="caution">
    <text evidence="1">The sequence shown here is derived from an EMBL/GenBank/DDBJ whole genome shotgun (WGS) entry which is preliminary data.</text>
</comment>
<accession>A0A9W9YTW0</accession>
<keyword evidence="1" id="KW-0808">Transferase</keyword>
<keyword evidence="1" id="KW-0418">Kinase</keyword>
<proteinExistence type="predicted"/>
<organism evidence="1 2">
    <name type="scientific">Desmophyllum pertusum</name>
    <dbReference type="NCBI Taxonomy" id="174260"/>
    <lineage>
        <taxon>Eukaryota</taxon>
        <taxon>Metazoa</taxon>
        <taxon>Cnidaria</taxon>
        <taxon>Anthozoa</taxon>
        <taxon>Hexacorallia</taxon>
        <taxon>Scleractinia</taxon>
        <taxon>Caryophylliina</taxon>
        <taxon>Caryophylliidae</taxon>
        <taxon>Desmophyllum</taxon>
    </lineage>
</organism>
<dbReference type="Proteomes" id="UP001163046">
    <property type="component" value="Unassembled WGS sequence"/>
</dbReference>
<dbReference type="GO" id="GO:0004674">
    <property type="term" value="F:protein serine/threonine kinase activity"/>
    <property type="evidence" value="ECO:0007669"/>
    <property type="project" value="UniProtKB-EC"/>
</dbReference>
<reference evidence="1" key="1">
    <citation type="submission" date="2023-01" db="EMBL/GenBank/DDBJ databases">
        <title>Genome assembly of the deep-sea coral Lophelia pertusa.</title>
        <authorList>
            <person name="Herrera S."/>
            <person name="Cordes E."/>
        </authorList>
    </citation>
    <scope>NUCLEOTIDE SEQUENCE</scope>
    <source>
        <strain evidence="1">USNM1676648</strain>
        <tissue evidence="1">Polyp</tissue>
    </source>
</reference>
<dbReference type="EC" id="2.7.11.1" evidence="1"/>
<evidence type="ECO:0000313" key="1">
    <source>
        <dbReference type="EMBL" id="KAJ7367436.1"/>
    </source>
</evidence>
<name>A0A9W9YTW0_9CNID</name>
<evidence type="ECO:0000313" key="2">
    <source>
        <dbReference type="Proteomes" id="UP001163046"/>
    </source>
</evidence>
<keyword evidence="2" id="KW-1185">Reference proteome</keyword>
<dbReference type="AlphaFoldDB" id="A0A9W9YTW0"/>
<gene>
    <name evidence="1" type="primary">LRRK2_3</name>
    <name evidence="1" type="ORF">OS493_040393</name>
</gene>
<sequence length="95" mass="10833">MPIMHKSEYEALVLDTIKNDTLDIEDTNDLREVTQFMHERGILMHYDDPNQDLQDLLLHRSTMACELNGTDRDATGSEPYINHGILNLGQSAADF</sequence>